<protein>
    <submittedName>
        <fullName evidence="5">Transcriptional regulator, AraC family</fullName>
    </submittedName>
</protein>
<proteinExistence type="predicted"/>
<dbReference type="Pfam" id="PF12833">
    <property type="entry name" value="HTH_18"/>
    <property type="match status" value="1"/>
</dbReference>
<evidence type="ECO:0000256" key="1">
    <source>
        <dbReference type="ARBA" id="ARBA00023015"/>
    </source>
</evidence>
<dbReference type="RefSeq" id="WP_217634511.1">
    <property type="nucleotide sequence ID" value="NZ_FNNE01000001.1"/>
</dbReference>
<dbReference type="Gene3D" id="1.10.10.60">
    <property type="entry name" value="Homeodomain-like"/>
    <property type="match status" value="1"/>
</dbReference>
<feature type="domain" description="HTH araC/xylS-type" evidence="4">
    <location>
        <begin position="243"/>
        <end position="340"/>
    </location>
</feature>
<keyword evidence="2" id="KW-0238">DNA-binding</keyword>
<evidence type="ECO:0000313" key="6">
    <source>
        <dbReference type="Proteomes" id="UP000199675"/>
    </source>
</evidence>
<dbReference type="STRING" id="488533.SAMN04487960_101385"/>
<dbReference type="InterPro" id="IPR009057">
    <property type="entry name" value="Homeodomain-like_sf"/>
</dbReference>
<keyword evidence="6" id="KW-1185">Reference proteome</keyword>
<dbReference type="GO" id="GO:0000976">
    <property type="term" value="F:transcription cis-regulatory region binding"/>
    <property type="evidence" value="ECO:0007669"/>
    <property type="project" value="TreeGrafter"/>
</dbReference>
<dbReference type="AlphaFoldDB" id="A0A1H2R375"/>
<name>A0A1H2R375_9GAMM</name>
<dbReference type="PANTHER" id="PTHR47894:SF1">
    <property type="entry name" value="HTH-TYPE TRANSCRIPTIONAL REGULATOR VQSM"/>
    <property type="match status" value="1"/>
</dbReference>
<keyword evidence="1" id="KW-0805">Transcription regulation</keyword>
<evidence type="ECO:0000256" key="3">
    <source>
        <dbReference type="ARBA" id="ARBA00023163"/>
    </source>
</evidence>
<dbReference type="GO" id="GO:0005829">
    <property type="term" value="C:cytosol"/>
    <property type="evidence" value="ECO:0007669"/>
    <property type="project" value="TreeGrafter"/>
</dbReference>
<dbReference type="Pfam" id="PF12625">
    <property type="entry name" value="Arabinose_bd"/>
    <property type="match status" value="1"/>
</dbReference>
<gene>
    <name evidence="5" type="ORF">SAMN04487960_101385</name>
</gene>
<dbReference type="InterPro" id="IPR018060">
    <property type="entry name" value="HTH_AraC"/>
</dbReference>
<keyword evidence="3" id="KW-0804">Transcription</keyword>
<dbReference type="GO" id="GO:0003700">
    <property type="term" value="F:DNA-binding transcription factor activity"/>
    <property type="evidence" value="ECO:0007669"/>
    <property type="project" value="InterPro"/>
</dbReference>
<dbReference type="PANTHER" id="PTHR47894">
    <property type="entry name" value="HTH-TYPE TRANSCRIPTIONAL REGULATOR GADX"/>
    <property type="match status" value="1"/>
</dbReference>
<accession>A0A1H2R375</accession>
<dbReference type="PROSITE" id="PS01124">
    <property type="entry name" value="HTH_ARAC_FAMILY_2"/>
    <property type="match status" value="1"/>
</dbReference>
<dbReference type="SUPFAM" id="SSF46689">
    <property type="entry name" value="Homeodomain-like"/>
    <property type="match status" value="1"/>
</dbReference>
<evidence type="ECO:0000259" key="4">
    <source>
        <dbReference type="PROSITE" id="PS01124"/>
    </source>
</evidence>
<dbReference type="Proteomes" id="UP000199675">
    <property type="component" value="Unassembled WGS sequence"/>
</dbReference>
<dbReference type="InterPro" id="IPR032687">
    <property type="entry name" value="AraC-type_N"/>
</dbReference>
<evidence type="ECO:0000313" key="5">
    <source>
        <dbReference type="EMBL" id="SDW13139.1"/>
    </source>
</evidence>
<reference evidence="5 6" key="1">
    <citation type="submission" date="2016-10" db="EMBL/GenBank/DDBJ databases">
        <authorList>
            <person name="de Groot N.N."/>
        </authorList>
    </citation>
    <scope>NUCLEOTIDE SEQUENCE [LARGE SCALE GENOMIC DNA]</scope>
    <source>
        <strain evidence="5 6">CGMCC 1.7059</strain>
    </source>
</reference>
<organism evidence="5 6">
    <name type="scientific">Marinobacter mobilis</name>
    <dbReference type="NCBI Taxonomy" id="488533"/>
    <lineage>
        <taxon>Bacteria</taxon>
        <taxon>Pseudomonadati</taxon>
        <taxon>Pseudomonadota</taxon>
        <taxon>Gammaproteobacteria</taxon>
        <taxon>Pseudomonadales</taxon>
        <taxon>Marinobacteraceae</taxon>
        <taxon>Marinobacter</taxon>
    </lineage>
</organism>
<sequence>MAHESSLTEANIPTSYSRLVAQELGLHTPDLPKLLISTSLSVDDLLDEDTRLTPRQQIQILANALRLSTKADFGLQLGRRLTPAAHGPVGYLVSSSPNLLAALESVHAFVPTRMSFVRLALEEQDEHLLLRFFFDVDMPAGVSRCLAEICVMTFFATAQFIIGRPACEVETYFAHPDPCGGVNYHEHLPGPVSFCRSETYVRLPMRLCQIPNASANHESYALARAQCEAILANLQTHPDSYRRRLETMMLTVPTVSLTEEDAASALFISKRTLARHLKAEGTSFRQIRDEVLSLQAQSHLRNGQLSVEAIASLLGYHDSANFRRAFKRWHGVSPSKFQQQGDLSL</sequence>
<evidence type="ECO:0000256" key="2">
    <source>
        <dbReference type="ARBA" id="ARBA00023125"/>
    </source>
</evidence>
<dbReference type="EMBL" id="FNNE01000001">
    <property type="protein sequence ID" value="SDW13139.1"/>
    <property type="molecule type" value="Genomic_DNA"/>
</dbReference>
<dbReference type="SMART" id="SM00342">
    <property type="entry name" value="HTH_ARAC"/>
    <property type="match status" value="1"/>
</dbReference>